<dbReference type="RefSeq" id="WP_170155965.1">
    <property type="nucleotide sequence ID" value="NZ_PVTF01000006.1"/>
</dbReference>
<name>A0A2T0T4U5_9PSEU</name>
<evidence type="ECO:0000256" key="1">
    <source>
        <dbReference type="SAM" id="MobiDB-lite"/>
    </source>
</evidence>
<proteinExistence type="predicted"/>
<feature type="compositionally biased region" description="Low complexity" evidence="1">
    <location>
        <begin position="34"/>
        <end position="45"/>
    </location>
</feature>
<evidence type="ECO:0000313" key="2">
    <source>
        <dbReference type="EMBL" id="PRY40654.1"/>
    </source>
</evidence>
<feature type="region of interest" description="Disordered" evidence="1">
    <location>
        <begin position="16"/>
        <end position="45"/>
    </location>
</feature>
<accession>A0A2T0T4U5</accession>
<gene>
    <name evidence="2" type="ORF">CLV43_106395</name>
</gene>
<evidence type="ECO:0000313" key="3">
    <source>
        <dbReference type="Proteomes" id="UP000239494"/>
    </source>
</evidence>
<organism evidence="2 3">
    <name type="scientific">Umezawaea tangerina</name>
    <dbReference type="NCBI Taxonomy" id="84725"/>
    <lineage>
        <taxon>Bacteria</taxon>
        <taxon>Bacillati</taxon>
        <taxon>Actinomycetota</taxon>
        <taxon>Actinomycetes</taxon>
        <taxon>Pseudonocardiales</taxon>
        <taxon>Pseudonocardiaceae</taxon>
        <taxon>Umezawaea</taxon>
    </lineage>
</organism>
<keyword evidence="3" id="KW-1185">Reference proteome</keyword>
<comment type="caution">
    <text evidence="2">The sequence shown here is derived from an EMBL/GenBank/DDBJ whole genome shotgun (WGS) entry which is preliminary data.</text>
</comment>
<dbReference type="EMBL" id="PVTF01000006">
    <property type="protein sequence ID" value="PRY40654.1"/>
    <property type="molecule type" value="Genomic_DNA"/>
</dbReference>
<dbReference type="Proteomes" id="UP000239494">
    <property type="component" value="Unassembled WGS sequence"/>
</dbReference>
<protein>
    <submittedName>
        <fullName evidence="2">Uncharacterized protein</fullName>
    </submittedName>
</protein>
<reference evidence="2 3" key="1">
    <citation type="submission" date="2018-03" db="EMBL/GenBank/DDBJ databases">
        <title>Genomic Encyclopedia of Archaeal and Bacterial Type Strains, Phase II (KMG-II): from individual species to whole genera.</title>
        <authorList>
            <person name="Goeker M."/>
        </authorList>
    </citation>
    <scope>NUCLEOTIDE SEQUENCE [LARGE SCALE GENOMIC DNA]</scope>
    <source>
        <strain evidence="2 3">DSM 44720</strain>
    </source>
</reference>
<sequence length="45" mass="4487">MRAGLIAAVGDVHLGKDARGPALENVGNHADWPSTGTRTSASGTA</sequence>
<dbReference type="AlphaFoldDB" id="A0A2T0T4U5"/>